<dbReference type="EMBL" id="BSRI01000002">
    <property type="protein sequence ID" value="GLV56793.1"/>
    <property type="molecule type" value="Genomic_DNA"/>
</dbReference>
<feature type="region of interest" description="Disordered" evidence="1">
    <location>
        <begin position="259"/>
        <end position="309"/>
    </location>
</feature>
<reference evidence="4 5" key="1">
    <citation type="submission" date="2023-02" db="EMBL/GenBank/DDBJ databases">
        <title>Dictyobacter halimunensis sp. nov., a new member of the class Ktedonobacteria from forest soil in a geothermal area.</title>
        <authorList>
            <person name="Rachmania M.K."/>
            <person name="Ningsih F."/>
            <person name="Sakai Y."/>
            <person name="Yabe S."/>
            <person name="Yokota A."/>
            <person name="Sjamsuridzal W."/>
        </authorList>
    </citation>
    <scope>NUCLEOTIDE SEQUENCE [LARGE SCALE GENOMIC DNA]</scope>
    <source>
        <strain evidence="4 5">S3.2.2.5</strain>
    </source>
</reference>
<dbReference type="PROSITE" id="PS50943">
    <property type="entry name" value="HTH_CROC1"/>
    <property type="match status" value="1"/>
</dbReference>
<comment type="caution">
    <text evidence="4">The sequence shown here is derived from an EMBL/GenBank/DDBJ whole genome shotgun (WGS) entry which is preliminary data.</text>
</comment>
<feature type="compositionally biased region" description="Low complexity" evidence="1">
    <location>
        <begin position="259"/>
        <end position="281"/>
    </location>
</feature>
<evidence type="ECO:0000256" key="2">
    <source>
        <dbReference type="SAM" id="Phobius"/>
    </source>
</evidence>
<dbReference type="RefSeq" id="WP_338252390.1">
    <property type="nucleotide sequence ID" value="NZ_BSRI01000002.1"/>
</dbReference>
<keyword evidence="2" id="KW-1133">Transmembrane helix</keyword>
<gene>
    <name evidence="4" type="ORF">KDH_36320</name>
</gene>
<dbReference type="SUPFAM" id="SSF47413">
    <property type="entry name" value="lambda repressor-like DNA-binding domains"/>
    <property type="match status" value="1"/>
</dbReference>
<dbReference type="Pfam" id="PF01381">
    <property type="entry name" value="HTH_3"/>
    <property type="match status" value="1"/>
</dbReference>
<dbReference type="CDD" id="cd00093">
    <property type="entry name" value="HTH_XRE"/>
    <property type="match status" value="1"/>
</dbReference>
<dbReference type="InterPro" id="IPR010982">
    <property type="entry name" value="Lambda_DNA-bd_dom_sf"/>
</dbReference>
<evidence type="ECO:0000313" key="4">
    <source>
        <dbReference type="EMBL" id="GLV56793.1"/>
    </source>
</evidence>
<feature type="compositionally biased region" description="Low complexity" evidence="1">
    <location>
        <begin position="292"/>
        <end position="309"/>
    </location>
</feature>
<feature type="compositionally biased region" description="Polar residues" evidence="1">
    <location>
        <begin position="168"/>
        <end position="186"/>
    </location>
</feature>
<sequence>MTPNRRLKQARELRGWSQAKVAELIGTDATTVSRWERGLFYPTPYFREKLCVLFAKNAEELGLLDTTCQPESTPTINKAGSEPATSTIVPLIPPSWSDRSDTFSYILHSAVHDHQAHILWEDAYVRALRGQHMEAQQLGEASMNAFERIGHLNAAAIREWLNQREFSSQSQASMPPLTPTTHTGQSKRAAKSFMHTIKSGMTLFLLLISIFAGIAFVWSRTTSPMAQSSAYAASNTPGRAKIAADTLNPKGSITAYATPTPVPTSSSTGSAHTSVVATPTVTPMPPAPVSTPTPVSGTGSASTSSSPISSLSAKVLPTSVNPQVCYAEPLGNRCTLTVWLFGSSNEPFTWSVSSNIPVQFNPTGGTGTMRQPTQIIAYVQGSPGQSGQFVFTFHTPGGDSTAISSWHG</sequence>
<feature type="region of interest" description="Disordered" evidence="1">
    <location>
        <begin position="168"/>
        <end position="187"/>
    </location>
</feature>
<keyword evidence="2" id="KW-0812">Transmembrane</keyword>
<evidence type="ECO:0000259" key="3">
    <source>
        <dbReference type="PROSITE" id="PS50943"/>
    </source>
</evidence>
<keyword evidence="2" id="KW-0472">Membrane</keyword>
<name>A0ABQ6FR97_9CHLR</name>
<evidence type="ECO:0000313" key="5">
    <source>
        <dbReference type="Proteomes" id="UP001344906"/>
    </source>
</evidence>
<proteinExistence type="predicted"/>
<dbReference type="SMART" id="SM00530">
    <property type="entry name" value="HTH_XRE"/>
    <property type="match status" value="1"/>
</dbReference>
<feature type="compositionally biased region" description="Pro residues" evidence="1">
    <location>
        <begin position="282"/>
        <end position="291"/>
    </location>
</feature>
<feature type="domain" description="HTH cro/C1-type" evidence="3">
    <location>
        <begin position="7"/>
        <end position="61"/>
    </location>
</feature>
<dbReference type="Gene3D" id="1.10.260.40">
    <property type="entry name" value="lambda repressor-like DNA-binding domains"/>
    <property type="match status" value="1"/>
</dbReference>
<evidence type="ECO:0000256" key="1">
    <source>
        <dbReference type="SAM" id="MobiDB-lite"/>
    </source>
</evidence>
<feature type="transmembrane region" description="Helical" evidence="2">
    <location>
        <begin position="201"/>
        <end position="219"/>
    </location>
</feature>
<accession>A0ABQ6FR97</accession>
<keyword evidence="5" id="KW-1185">Reference proteome</keyword>
<organism evidence="4 5">
    <name type="scientific">Dictyobacter halimunensis</name>
    <dbReference type="NCBI Taxonomy" id="3026934"/>
    <lineage>
        <taxon>Bacteria</taxon>
        <taxon>Bacillati</taxon>
        <taxon>Chloroflexota</taxon>
        <taxon>Ktedonobacteria</taxon>
        <taxon>Ktedonobacterales</taxon>
        <taxon>Dictyobacteraceae</taxon>
        <taxon>Dictyobacter</taxon>
    </lineage>
</organism>
<protein>
    <recommendedName>
        <fullName evidence="3">HTH cro/C1-type domain-containing protein</fullName>
    </recommendedName>
</protein>
<dbReference type="InterPro" id="IPR001387">
    <property type="entry name" value="Cro/C1-type_HTH"/>
</dbReference>
<dbReference type="Proteomes" id="UP001344906">
    <property type="component" value="Unassembled WGS sequence"/>
</dbReference>